<dbReference type="RefSeq" id="XP_005106884.1">
    <property type="nucleotide sequence ID" value="XM_005106827.3"/>
</dbReference>
<feature type="domain" description="SAM" evidence="1">
    <location>
        <begin position="56"/>
        <end position="119"/>
    </location>
</feature>
<dbReference type="Pfam" id="PF00536">
    <property type="entry name" value="SAM_1"/>
    <property type="match status" value="1"/>
</dbReference>
<gene>
    <name evidence="3" type="primary">LOC101856919</name>
</gene>
<dbReference type="PROSITE" id="PS50105">
    <property type="entry name" value="SAM_DOMAIN"/>
    <property type="match status" value="1"/>
</dbReference>
<accession>A0ABM0K211</accession>
<evidence type="ECO:0000313" key="3">
    <source>
        <dbReference type="RefSeq" id="XP_005106884.1"/>
    </source>
</evidence>
<dbReference type="GeneID" id="101856919"/>
<dbReference type="InterPro" id="IPR001660">
    <property type="entry name" value="SAM"/>
</dbReference>
<dbReference type="SUPFAM" id="SSF47769">
    <property type="entry name" value="SAM/Pointed domain"/>
    <property type="match status" value="1"/>
</dbReference>
<organism evidence="2 3">
    <name type="scientific">Aplysia californica</name>
    <name type="common">California sea hare</name>
    <dbReference type="NCBI Taxonomy" id="6500"/>
    <lineage>
        <taxon>Eukaryota</taxon>
        <taxon>Metazoa</taxon>
        <taxon>Spiralia</taxon>
        <taxon>Lophotrochozoa</taxon>
        <taxon>Mollusca</taxon>
        <taxon>Gastropoda</taxon>
        <taxon>Heterobranchia</taxon>
        <taxon>Euthyneura</taxon>
        <taxon>Tectipleura</taxon>
        <taxon>Aplysiida</taxon>
        <taxon>Aplysioidea</taxon>
        <taxon>Aplysiidae</taxon>
        <taxon>Aplysia</taxon>
    </lineage>
</organism>
<evidence type="ECO:0000259" key="1">
    <source>
        <dbReference type="PROSITE" id="PS50105"/>
    </source>
</evidence>
<reference evidence="3" key="1">
    <citation type="submission" date="2025-08" db="UniProtKB">
        <authorList>
            <consortium name="RefSeq"/>
        </authorList>
    </citation>
    <scope>IDENTIFICATION</scope>
</reference>
<protein>
    <submittedName>
        <fullName evidence="3">Uncharacterized protein LOC101856919</fullName>
    </submittedName>
</protein>
<dbReference type="Gene3D" id="1.10.150.50">
    <property type="entry name" value="Transcription Factor, Ets-1"/>
    <property type="match status" value="1"/>
</dbReference>
<dbReference type="InterPro" id="IPR013761">
    <property type="entry name" value="SAM/pointed_sf"/>
</dbReference>
<name>A0ABM0K211_APLCA</name>
<evidence type="ECO:0000313" key="2">
    <source>
        <dbReference type="Proteomes" id="UP000694888"/>
    </source>
</evidence>
<dbReference type="SMART" id="SM00454">
    <property type="entry name" value="SAM"/>
    <property type="match status" value="1"/>
</dbReference>
<dbReference type="Proteomes" id="UP000694888">
    <property type="component" value="Unplaced"/>
</dbReference>
<proteinExistence type="predicted"/>
<sequence length="188" mass="21669">MSVALSWAQCEGNPLVSYHGAVRQNLLYPRGEIAIGAHGSRELAGRHLDKPDCYFWDHCQVCNWACANSLGQYASMFRHYLVNGRRLLTIDALQLQRLGVSNARDALLIEEKIRFLRHKAGQEQEDLRYIPYFHFQALNSGQCLSRRVQRELPQFTDPWVNQTYKYLNMGAQWGEDPADPGYYSNSRC</sequence>
<keyword evidence="2" id="KW-1185">Reference proteome</keyword>